<accession>A0A165ZEB9</accession>
<gene>
    <name evidence="3" type="ORF">EXIGLDRAFT_844208</name>
</gene>
<dbReference type="InParanoid" id="A0A165ZEB9"/>
<evidence type="ECO:0000256" key="1">
    <source>
        <dbReference type="SAM" id="MobiDB-lite"/>
    </source>
</evidence>
<protein>
    <recommendedName>
        <fullName evidence="2">Fungal-type protein kinase domain-containing protein</fullName>
    </recommendedName>
</protein>
<keyword evidence="4" id="KW-1185">Reference proteome</keyword>
<organism evidence="3 4">
    <name type="scientific">Exidia glandulosa HHB12029</name>
    <dbReference type="NCBI Taxonomy" id="1314781"/>
    <lineage>
        <taxon>Eukaryota</taxon>
        <taxon>Fungi</taxon>
        <taxon>Dikarya</taxon>
        <taxon>Basidiomycota</taxon>
        <taxon>Agaricomycotina</taxon>
        <taxon>Agaricomycetes</taxon>
        <taxon>Auriculariales</taxon>
        <taxon>Exidiaceae</taxon>
        <taxon>Exidia</taxon>
    </lineage>
</organism>
<name>A0A165ZEB9_EXIGL</name>
<feature type="domain" description="Fungal-type protein kinase" evidence="2">
    <location>
        <begin position="326"/>
        <end position="498"/>
    </location>
</feature>
<dbReference type="Pfam" id="PF17667">
    <property type="entry name" value="Pkinase_fungal"/>
    <property type="match status" value="1"/>
</dbReference>
<dbReference type="InterPro" id="IPR040976">
    <property type="entry name" value="Pkinase_fungal"/>
</dbReference>
<feature type="compositionally biased region" description="Basic and acidic residues" evidence="1">
    <location>
        <begin position="769"/>
        <end position="782"/>
    </location>
</feature>
<dbReference type="InterPro" id="IPR008266">
    <property type="entry name" value="Tyr_kinase_AS"/>
</dbReference>
<dbReference type="STRING" id="1314781.A0A165ZEB9"/>
<evidence type="ECO:0000313" key="3">
    <source>
        <dbReference type="EMBL" id="KZV81899.1"/>
    </source>
</evidence>
<dbReference type="OrthoDB" id="5569250at2759"/>
<feature type="compositionally biased region" description="Low complexity" evidence="1">
    <location>
        <begin position="740"/>
        <end position="761"/>
    </location>
</feature>
<feature type="compositionally biased region" description="Basic and acidic residues" evidence="1">
    <location>
        <begin position="1"/>
        <end position="11"/>
    </location>
</feature>
<evidence type="ECO:0000259" key="2">
    <source>
        <dbReference type="Pfam" id="PF17667"/>
    </source>
</evidence>
<evidence type="ECO:0000313" key="4">
    <source>
        <dbReference type="Proteomes" id="UP000077266"/>
    </source>
</evidence>
<dbReference type="EMBL" id="KV426359">
    <property type="protein sequence ID" value="KZV81899.1"/>
    <property type="molecule type" value="Genomic_DNA"/>
</dbReference>
<sequence>MKKYKSLEPSKHNLSPPLRDQIRKDKGVREALTTVGQFARSVSEKARYKPTIVLLNRLSLLYYELTQRNKDASPAIVFSFCYNRVVTGSYLGDQCQPDYSAFAGTYEDLLAAISGVAPNKPWSVLVGVGEHKKGGERTMAQLKSYLRSLRQYRVDIPTVHGFQVSGLQVELASLNGCGMWKSPILSTGWLRSWLALVASLYHSTDNRDAKLNYSASQTQFHRWDVHYGPEPFATVPFHVGDAPGRVTFAAFELGPASWTESKLSHVFFNGLAEGFFKVSWQDKAARWTESQLLTHLHAEEWLPGLVRHKYAHRDDDKLAITRLGEFEDEEDEKKQGPVERVREVIHLGSIGEPLSEARTLRHVLCAIYDFLETSDNMREKDVIHRDLSWHNCLIFPRHTVRGEKREGSRPCIRRILAKAGVDLPANIADIGVRAQRHVDDEDEYEPCGLITDLDHSALITGLEALSKAGRRDRTGTPMFIATALSDPGSIAHMKSHGLAALAGALRLVETTESGKRALEAAFPGTHSDGQFMAMFDRVAAAEANNKPSFVFGKKKAEAPPATLPDPATIMHEPRHDAESLFWVTLWAFARARPRGSSTSEGKASDFNAFCRDMLSHKIGEEASRKRYLNPDNLDSTILHPDFRELMVLFHAMASYLSVPWHLYANDPYIKAHSEHVHTAFRRLILASLLSDAPELDIELDTEQPRFTNAFEDVVRVSSVPSTDRAATGNMESISQVLADPQRASQSQSALAAPSMQAPASSVDPQPSARDLRAQNRASHREVAPAGSSGSRSSKKRSRGVDNRKQAPSKKARPEQSWSDSEAEDDLEIKAPSEADDATLVDEQHQASTNSPKEVLPDDGEIAKQPVSTEQKYSAVDHASTTTALRQSANALRLKFWKDKSLWFGSGA</sequence>
<dbReference type="GO" id="GO:0004672">
    <property type="term" value="F:protein kinase activity"/>
    <property type="evidence" value="ECO:0007669"/>
    <property type="project" value="InterPro"/>
</dbReference>
<reference evidence="3 4" key="1">
    <citation type="journal article" date="2016" name="Mol. Biol. Evol.">
        <title>Comparative Genomics of Early-Diverging Mushroom-Forming Fungi Provides Insights into the Origins of Lignocellulose Decay Capabilities.</title>
        <authorList>
            <person name="Nagy L.G."/>
            <person name="Riley R."/>
            <person name="Tritt A."/>
            <person name="Adam C."/>
            <person name="Daum C."/>
            <person name="Floudas D."/>
            <person name="Sun H."/>
            <person name="Yadav J.S."/>
            <person name="Pangilinan J."/>
            <person name="Larsson K.H."/>
            <person name="Matsuura K."/>
            <person name="Barry K."/>
            <person name="Labutti K."/>
            <person name="Kuo R."/>
            <person name="Ohm R.A."/>
            <person name="Bhattacharya S.S."/>
            <person name="Shirouzu T."/>
            <person name="Yoshinaga Y."/>
            <person name="Martin F.M."/>
            <person name="Grigoriev I.V."/>
            <person name="Hibbett D.S."/>
        </authorList>
    </citation>
    <scope>NUCLEOTIDE SEQUENCE [LARGE SCALE GENOMIC DNA]</scope>
    <source>
        <strain evidence="3 4">HHB12029</strain>
    </source>
</reference>
<dbReference type="AlphaFoldDB" id="A0A165ZEB9"/>
<proteinExistence type="predicted"/>
<feature type="region of interest" description="Disordered" evidence="1">
    <location>
        <begin position="737"/>
        <end position="877"/>
    </location>
</feature>
<feature type="region of interest" description="Disordered" evidence="1">
    <location>
        <begin position="1"/>
        <end position="20"/>
    </location>
</feature>
<dbReference type="PROSITE" id="PS00109">
    <property type="entry name" value="PROTEIN_KINASE_TYR"/>
    <property type="match status" value="1"/>
</dbReference>
<dbReference type="Proteomes" id="UP000077266">
    <property type="component" value="Unassembled WGS sequence"/>
</dbReference>